<feature type="transmembrane region" description="Helical" evidence="7">
    <location>
        <begin position="74"/>
        <end position="100"/>
    </location>
</feature>
<keyword evidence="6 7" id="KW-0472">Membrane</keyword>
<keyword evidence="5 7" id="KW-1133">Transmembrane helix</keyword>
<dbReference type="Proteomes" id="UP001596528">
    <property type="component" value="Unassembled WGS sequence"/>
</dbReference>
<comment type="similarity">
    <text evidence="7">Belongs to the binding-protein-dependent transport system permease family.</text>
</comment>
<dbReference type="PANTHER" id="PTHR43744:SF6">
    <property type="entry name" value="ABC TRANSPORTER PERMEASE PROTEIN YESQ-RELATED"/>
    <property type="match status" value="1"/>
</dbReference>
<comment type="subcellular location">
    <subcellularLocation>
        <location evidence="1 7">Cell membrane</location>
        <topology evidence="1 7">Multi-pass membrane protein</topology>
    </subcellularLocation>
</comment>
<reference evidence="10" key="1">
    <citation type="journal article" date="2019" name="Int. J. Syst. Evol. Microbiol.">
        <title>The Global Catalogue of Microorganisms (GCM) 10K type strain sequencing project: providing services to taxonomists for standard genome sequencing and annotation.</title>
        <authorList>
            <consortium name="The Broad Institute Genomics Platform"/>
            <consortium name="The Broad Institute Genome Sequencing Center for Infectious Disease"/>
            <person name="Wu L."/>
            <person name="Ma J."/>
        </authorList>
    </citation>
    <scope>NUCLEOTIDE SEQUENCE [LARGE SCALE GENOMIC DNA]</scope>
    <source>
        <strain evidence="10">JCM 18657</strain>
    </source>
</reference>
<dbReference type="PROSITE" id="PS50928">
    <property type="entry name" value="ABC_TM1"/>
    <property type="match status" value="1"/>
</dbReference>
<name>A0ABW2V3L3_9BACL</name>
<evidence type="ECO:0000256" key="2">
    <source>
        <dbReference type="ARBA" id="ARBA00022448"/>
    </source>
</evidence>
<dbReference type="RefSeq" id="WP_138789987.1">
    <property type="nucleotide sequence ID" value="NZ_JBHTGQ010000027.1"/>
</dbReference>
<evidence type="ECO:0000256" key="4">
    <source>
        <dbReference type="ARBA" id="ARBA00022692"/>
    </source>
</evidence>
<evidence type="ECO:0000256" key="7">
    <source>
        <dbReference type="RuleBase" id="RU363032"/>
    </source>
</evidence>
<feature type="domain" description="ABC transmembrane type-1" evidence="8">
    <location>
        <begin position="75"/>
        <end position="267"/>
    </location>
</feature>
<protein>
    <submittedName>
        <fullName evidence="9">Carbohydrate ABC transporter permease</fullName>
    </submittedName>
</protein>
<dbReference type="InterPro" id="IPR035906">
    <property type="entry name" value="MetI-like_sf"/>
</dbReference>
<dbReference type="CDD" id="cd06261">
    <property type="entry name" value="TM_PBP2"/>
    <property type="match status" value="1"/>
</dbReference>
<evidence type="ECO:0000313" key="9">
    <source>
        <dbReference type="EMBL" id="MFC7750719.1"/>
    </source>
</evidence>
<evidence type="ECO:0000259" key="8">
    <source>
        <dbReference type="PROSITE" id="PS50928"/>
    </source>
</evidence>
<feature type="transmembrane region" description="Helical" evidence="7">
    <location>
        <begin position="146"/>
        <end position="166"/>
    </location>
</feature>
<dbReference type="Pfam" id="PF00528">
    <property type="entry name" value="BPD_transp_1"/>
    <property type="match status" value="1"/>
</dbReference>
<dbReference type="PANTHER" id="PTHR43744">
    <property type="entry name" value="ABC TRANSPORTER PERMEASE PROTEIN MG189-RELATED-RELATED"/>
    <property type="match status" value="1"/>
</dbReference>
<dbReference type="InterPro" id="IPR000515">
    <property type="entry name" value="MetI-like"/>
</dbReference>
<feature type="transmembrane region" description="Helical" evidence="7">
    <location>
        <begin position="244"/>
        <end position="266"/>
    </location>
</feature>
<evidence type="ECO:0000256" key="6">
    <source>
        <dbReference type="ARBA" id="ARBA00023136"/>
    </source>
</evidence>
<feature type="transmembrane region" description="Helical" evidence="7">
    <location>
        <begin position="112"/>
        <end position="134"/>
    </location>
</feature>
<feature type="transmembrane region" description="Helical" evidence="7">
    <location>
        <begin position="187"/>
        <end position="212"/>
    </location>
</feature>
<sequence>MVATLKSKAAGKAAYSIALVLGGVIMMYPVIWLFSNSLKGNADFIDGGLIPNTFVWSNYAKGWSAIPGYTFADFFLNSLVIGVLSVIGTVLSSAVVAYGFARIRFPLRNMWFAILMLTLMLPTQVTLVPQYILFKSFGWVGSNLPLIVPHFVAASPFFVFLIVQFIRGIPKDLDEAAKIDGCSIAGIGVRILLPLCKPALVTTGLFCFIWSWDDFLAQTIYLTDTAEFTVPLALRLFLDNSSEITWGPMFAMSVLGILPSFILFMAAQKYFVEGIATTGLKG</sequence>
<evidence type="ECO:0000256" key="3">
    <source>
        <dbReference type="ARBA" id="ARBA00022475"/>
    </source>
</evidence>
<evidence type="ECO:0000256" key="1">
    <source>
        <dbReference type="ARBA" id="ARBA00004651"/>
    </source>
</evidence>
<dbReference type="SUPFAM" id="SSF161098">
    <property type="entry name" value="MetI-like"/>
    <property type="match status" value="1"/>
</dbReference>
<accession>A0ABW2V3L3</accession>
<organism evidence="9 10">
    <name type="scientific">Paenibacillus thermoaerophilus</name>
    <dbReference type="NCBI Taxonomy" id="1215385"/>
    <lineage>
        <taxon>Bacteria</taxon>
        <taxon>Bacillati</taxon>
        <taxon>Bacillota</taxon>
        <taxon>Bacilli</taxon>
        <taxon>Bacillales</taxon>
        <taxon>Paenibacillaceae</taxon>
        <taxon>Paenibacillus</taxon>
    </lineage>
</organism>
<feature type="transmembrane region" description="Helical" evidence="7">
    <location>
        <begin position="12"/>
        <end position="34"/>
    </location>
</feature>
<keyword evidence="3" id="KW-1003">Cell membrane</keyword>
<evidence type="ECO:0000313" key="10">
    <source>
        <dbReference type="Proteomes" id="UP001596528"/>
    </source>
</evidence>
<keyword evidence="2 7" id="KW-0813">Transport</keyword>
<comment type="caution">
    <text evidence="9">The sequence shown here is derived from an EMBL/GenBank/DDBJ whole genome shotgun (WGS) entry which is preliminary data.</text>
</comment>
<keyword evidence="4 7" id="KW-0812">Transmembrane</keyword>
<gene>
    <name evidence="9" type="ORF">ACFQWB_12400</name>
</gene>
<keyword evidence="10" id="KW-1185">Reference proteome</keyword>
<evidence type="ECO:0000256" key="5">
    <source>
        <dbReference type="ARBA" id="ARBA00022989"/>
    </source>
</evidence>
<dbReference type="EMBL" id="JBHTGQ010000027">
    <property type="protein sequence ID" value="MFC7750719.1"/>
    <property type="molecule type" value="Genomic_DNA"/>
</dbReference>
<dbReference type="Gene3D" id="1.10.3720.10">
    <property type="entry name" value="MetI-like"/>
    <property type="match status" value="1"/>
</dbReference>
<proteinExistence type="inferred from homology"/>